<reference evidence="3" key="1">
    <citation type="journal article" date="2019" name="Curr. Biol.">
        <title>Genome Sequence of Striga asiatica Provides Insight into the Evolution of Plant Parasitism.</title>
        <authorList>
            <person name="Yoshida S."/>
            <person name="Kim S."/>
            <person name="Wafula E.K."/>
            <person name="Tanskanen J."/>
            <person name="Kim Y.M."/>
            <person name="Honaas L."/>
            <person name="Yang Z."/>
            <person name="Spallek T."/>
            <person name="Conn C.E."/>
            <person name="Ichihashi Y."/>
            <person name="Cheong K."/>
            <person name="Cui S."/>
            <person name="Der J.P."/>
            <person name="Gundlach H."/>
            <person name="Jiao Y."/>
            <person name="Hori C."/>
            <person name="Ishida J.K."/>
            <person name="Kasahara H."/>
            <person name="Kiba T."/>
            <person name="Kim M.S."/>
            <person name="Koo N."/>
            <person name="Laohavisit A."/>
            <person name="Lee Y.H."/>
            <person name="Lumba S."/>
            <person name="McCourt P."/>
            <person name="Mortimer J.C."/>
            <person name="Mutuku J.M."/>
            <person name="Nomura T."/>
            <person name="Sasaki-Sekimoto Y."/>
            <person name="Seto Y."/>
            <person name="Wang Y."/>
            <person name="Wakatake T."/>
            <person name="Sakakibara H."/>
            <person name="Demura T."/>
            <person name="Yamaguchi S."/>
            <person name="Yoneyama K."/>
            <person name="Manabe R.I."/>
            <person name="Nelson D.C."/>
            <person name="Schulman A.H."/>
            <person name="Timko M.P."/>
            <person name="dePamphilis C.W."/>
            <person name="Choi D."/>
            <person name="Shirasu K."/>
        </authorList>
    </citation>
    <scope>NUCLEOTIDE SEQUENCE [LARGE SCALE GENOMIC DNA]</scope>
    <source>
        <strain evidence="3">cv. UVA1</strain>
    </source>
</reference>
<dbReference type="AlphaFoldDB" id="A0A5A7QBA7"/>
<feature type="compositionally biased region" description="Basic and acidic residues" evidence="1">
    <location>
        <begin position="59"/>
        <end position="70"/>
    </location>
</feature>
<evidence type="ECO:0000313" key="3">
    <source>
        <dbReference type="Proteomes" id="UP000325081"/>
    </source>
</evidence>
<protein>
    <submittedName>
        <fullName evidence="2">Uncharacterized protein</fullName>
    </submittedName>
</protein>
<dbReference type="Proteomes" id="UP000325081">
    <property type="component" value="Unassembled WGS sequence"/>
</dbReference>
<accession>A0A5A7QBA7</accession>
<keyword evidence="3" id="KW-1185">Reference proteome</keyword>
<sequence>MDKDEAEGQKSQTRNMKKRKSTKSENPVHDNAIKRSRSTNLSSVQRERPRNENTSPAQGEKKLHPLKRDSVTAAADKGLELVCPLLRSESLAEDLDMNEMLGPSDKKG</sequence>
<organism evidence="2 3">
    <name type="scientific">Striga asiatica</name>
    <name type="common">Asiatic witchweed</name>
    <name type="synonym">Buchnera asiatica</name>
    <dbReference type="NCBI Taxonomy" id="4170"/>
    <lineage>
        <taxon>Eukaryota</taxon>
        <taxon>Viridiplantae</taxon>
        <taxon>Streptophyta</taxon>
        <taxon>Embryophyta</taxon>
        <taxon>Tracheophyta</taxon>
        <taxon>Spermatophyta</taxon>
        <taxon>Magnoliopsida</taxon>
        <taxon>eudicotyledons</taxon>
        <taxon>Gunneridae</taxon>
        <taxon>Pentapetalae</taxon>
        <taxon>asterids</taxon>
        <taxon>lamiids</taxon>
        <taxon>Lamiales</taxon>
        <taxon>Orobanchaceae</taxon>
        <taxon>Buchnereae</taxon>
        <taxon>Striga</taxon>
    </lineage>
</organism>
<gene>
    <name evidence="2" type="ORF">STAS_19055</name>
</gene>
<comment type="caution">
    <text evidence="2">The sequence shown here is derived from an EMBL/GenBank/DDBJ whole genome shotgun (WGS) entry which is preliminary data.</text>
</comment>
<proteinExistence type="predicted"/>
<evidence type="ECO:0000256" key="1">
    <source>
        <dbReference type="SAM" id="MobiDB-lite"/>
    </source>
</evidence>
<dbReference type="EMBL" id="BKCP01006294">
    <property type="protein sequence ID" value="GER42268.1"/>
    <property type="molecule type" value="Genomic_DNA"/>
</dbReference>
<evidence type="ECO:0000313" key="2">
    <source>
        <dbReference type="EMBL" id="GER42268.1"/>
    </source>
</evidence>
<feature type="region of interest" description="Disordered" evidence="1">
    <location>
        <begin position="87"/>
        <end position="108"/>
    </location>
</feature>
<name>A0A5A7QBA7_STRAF</name>
<feature type="compositionally biased region" description="Basic and acidic residues" evidence="1">
    <location>
        <begin position="22"/>
        <end position="33"/>
    </location>
</feature>
<feature type="region of interest" description="Disordered" evidence="1">
    <location>
        <begin position="1"/>
        <end position="71"/>
    </location>
</feature>